<evidence type="ECO:0000313" key="4">
    <source>
        <dbReference type="Proteomes" id="UP001604282"/>
    </source>
</evidence>
<feature type="transmembrane region" description="Helical" evidence="2">
    <location>
        <begin position="12"/>
        <end position="32"/>
    </location>
</feature>
<comment type="caution">
    <text evidence="3">The sequence shown here is derived from an EMBL/GenBank/DDBJ whole genome shotgun (WGS) entry which is preliminary data.</text>
</comment>
<keyword evidence="2" id="KW-1133">Transmembrane helix</keyword>
<feature type="region of interest" description="Disordered" evidence="1">
    <location>
        <begin position="289"/>
        <end position="324"/>
    </location>
</feature>
<keyword evidence="4" id="KW-1185">Reference proteome</keyword>
<dbReference type="EMBL" id="JBICZW010000005">
    <property type="protein sequence ID" value="MFG3189145.1"/>
    <property type="molecule type" value="Genomic_DNA"/>
</dbReference>
<feature type="compositionally biased region" description="Gly residues" evidence="1">
    <location>
        <begin position="59"/>
        <end position="70"/>
    </location>
</feature>
<evidence type="ECO:0000256" key="2">
    <source>
        <dbReference type="SAM" id="Phobius"/>
    </source>
</evidence>
<organism evidence="3 4">
    <name type="scientific">Streptomyces omiyaensis</name>
    <dbReference type="NCBI Taxonomy" id="68247"/>
    <lineage>
        <taxon>Bacteria</taxon>
        <taxon>Bacillati</taxon>
        <taxon>Actinomycetota</taxon>
        <taxon>Actinomycetes</taxon>
        <taxon>Kitasatosporales</taxon>
        <taxon>Streptomycetaceae</taxon>
        <taxon>Streptomyces</taxon>
    </lineage>
</organism>
<name>A0ABW7BNP9_9ACTN</name>
<sequence>MSGTENGRGRRTALVATVAAGVLLAGGGGLYLTASGDDGGGRDAAPRAAGAPAPPPLRLGGGDGGAGTGPDAGIAPGEPDPGGGPSGTVYRAEGPLPQGPSSAAVHRPSGLVTSEEVARLAGVLGIEGRPALVGDVWTIRPEKDGRGPRLDVSRQAPGNWTYSWYDGGPAGDTCLKGRACPPPGEATPPAKGSPVSEAAARAAAAPVLKVLGQDDAKVSATQVMNGSVRVVNADPVIGGLPTYGWSTGLHIGPDGRPVAGSGTLKEPVGGETYPVVSAERALARLNEESKGTGPIGIGGCATDPPATDPPAAEPPASGEPGKDAPCQTIVDAAPPREVPVTGAELGLAATETPDGRALVPAWLFTADPADSAPYTVTSTAVAPEFLVPPATPSPAPTPSAAEPSDGAVPVRRIESFTVRPDGRTLALTFWGGVCSTYTAHAAEDPRQVRVRIDEKPQDPGRACILVAQEITVEVTLEAPLGDRPVVDAVSDEALPRR</sequence>
<accession>A0ABW7BNP9</accession>
<evidence type="ECO:0000256" key="1">
    <source>
        <dbReference type="SAM" id="MobiDB-lite"/>
    </source>
</evidence>
<dbReference type="Proteomes" id="UP001604282">
    <property type="component" value="Unassembled WGS sequence"/>
</dbReference>
<proteinExistence type="predicted"/>
<evidence type="ECO:0008006" key="5">
    <source>
        <dbReference type="Google" id="ProtNLM"/>
    </source>
</evidence>
<keyword evidence="2" id="KW-0812">Transmembrane</keyword>
<reference evidence="3 4" key="1">
    <citation type="submission" date="2024-10" db="EMBL/GenBank/DDBJ databases">
        <title>The Natural Products Discovery Center: Release of the First 8490 Sequenced Strains for Exploring Actinobacteria Biosynthetic Diversity.</title>
        <authorList>
            <person name="Kalkreuter E."/>
            <person name="Kautsar S.A."/>
            <person name="Yang D."/>
            <person name="Bader C.D."/>
            <person name="Teijaro C.N."/>
            <person name="Fluegel L."/>
            <person name="Davis C.M."/>
            <person name="Simpson J.R."/>
            <person name="Lauterbach L."/>
            <person name="Steele A.D."/>
            <person name="Gui C."/>
            <person name="Meng S."/>
            <person name="Li G."/>
            <person name="Viehrig K."/>
            <person name="Ye F."/>
            <person name="Su P."/>
            <person name="Kiefer A.F."/>
            <person name="Nichols A."/>
            <person name="Cepeda A.J."/>
            <person name="Yan W."/>
            <person name="Fan B."/>
            <person name="Jiang Y."/>
            <person name="Adhikari A."/>
            <person name="Zheng C.-J."/>
            <person name="Schuster L."/>
            <person name="Cowan T.M."/>
            <person name="Smanski M.J."/>
            <person name="Chevrette M.G."/>
            <person name="De Carvalho L.P.S."/>
            <person name="Shen B."/>
        </authorList>
    </citation>
    <scope>NUCLEOTIDE SEQUENCE [LARGE SCALE GENOMIC DNA]</scope>
    <source>
        <strain evidence="3 4">NPDC048229</strain>
    </source>
</reference>
<gene>
    <name evidence="3" type="ORF">ACGFYS_09400</name>
</gene>
<protein>
    <recommendedName>
        <fullName evidence="5">Large membrane protein</fullName>
    </recommendedName>
</protein>
<dbReference type="RefSeq" id="WP_392880722.1">
    <property type="nucleotide sequence ID" value="NZ_JBICZW010000005.1"/>
</dbReference>
<feature type="region of interest" description="Disordered" evidence="1">
    <location>
        <begin position="31"/>
        <end position="110"/>
    </location>
</feature>
<keyword evidence="2" id="KW-0472">Membrane</keyword>
<evidence type="ECO:0000313" key="3">
    <source>
        <dbReference type="EMBL" id="MFG3189145.1"/>
    </source>
</evidence>